<proteinExistence type="predicted"/>
<evidence type="ECO:0000313" key="1">
    <source>
        <dbReference type="EMBL" id="XDO02378.1"/>
    </source>
</evidence>
<organism evidence="1">
    <name type="scientific">Florenciella sp. virus SA2</name>
    <dbReference type="NCBI Taxonomy" id="3240092"/>
    <lineage>
        <taxon>Viruses</taxon>
    </lineage>
</organism>
<accession>A0AB39JB30</accession>
<protein>
    <submittedName>
        <fullName evidence="1">Uncharacterized protein</fullName>
    </submittedName>
</protein>
<gene>
    <name evidence="1" type="ORF">FloV-SA2_00564</name>
</gene>
<reference evidence="1" key="1">
    <citation type="submission" date="2024-03" db="EMBL/GenBank/DDBJ databases">
        <title>Eukaryotic viruses encode the ribosomal protein eL40.</title>
        <authorList>
            <person name="Thomy J."/>
            <person name="Schvarcz C.R."/>
            <person name="McBeain K.A."/>
            <person name="Edwards K.F."/>
            <person name="Steward G.F."/>
        </authorList>
    </citation>
    <scope>NUCLEOTIDE SEQUENCE</scope>
    <source>
        <strain evidence="1">FloV-SA2</strain>
    </source>
</reference>
<name>A0AB39JB30_9VIRU</name>
<dbReference type="EMBL" id="PP542043">
    <property type="protein sequence ID" value="XDO02378.1"/>
    <property type="molecule type" value="Genomic_DNA"/>
</dbReference>
<sequence length="190" mass="22927">MKFFNLGALILTIISYYTYALIPNNLPSGKKKKYNPNNEHPEKDLKKIKPSEASFISRHWLNNILQSKQICQEDEYILHKINHMEQFIQDQYTFNEQVYYEYLAWCPQGITTDVLFLVIVEKKYNKIILRLLINSPFWECSQISNDYLLKSLKQYTNLKRSELDLTDFLNENFRYKLDWENFKLNYTNIQ</sequence>